<dbReference type="InterPro" id="IPR018713">
    <property type="entry name" value="MPAB/Lcp_cat_dom"/>
</dbReference>
<name>A0ABT1G3R2_9CORY</name>
<dbReference type="Proteomes" id="UP001204000">
    <property type="component" value="Unassembled WGS sequence"/>
</dbReference>
<dbReference type="InterPro" id="IPR037473">
    <property type="entry name" value="Lcp-like"/>
</dbReference>
<proteinExistence type="predicted"/>
<dbReference type="EMBL" id="JAMFTQ010000021">
    <property type="protein sequence ID" value="MCP1388660.1"/>
    <property type="molecule type" value="Genomic_DNA"/>
</dbReference>
<reference evidence="3" key="1">
    <citation type="submission" date="2022-05" db="EMBL/GenBank/DDBJ databases">
        <title>Corynebacterium sp. TA-R-1 sp. nov., isolated from human feces.</title>
        <authorList>
            <person name="Shamsuzzaman M."/>
            <person name="Dahal R.H."/>
        </authorList>
    </citation>
    <scope>NUCLEOTIDE SEQUENCE</scope>
    <source>
        <strain evidence="3">TA-R-1</strain>
    </source>
</reference>
<feature type="region of interest" description="Disordered" evidence="1">
    <location>
        <begin position="382"/>
        <end position="410"/>
    </location>
</feature>
<evidence type="ECO:0000256" key="1">
    <source>
        <dbReference type="SAM" id="MobiDB-lite"/>
    </source>
</evidence>
<organism evidence="3 4">
    <name type="scientific">Corynebacterium stercoris</name>
    <dbReference type="NCBI Taxonomy" id="2943490"/>
    <lineage>
        <taxon>Bacteria</taxon>
        <taxon>Bacillati</taxon>
        <taxon>Actinomycetota</taxon>
        <taxon>Actinomycetes</taxon>
        <taxon>Mycobacteriales</taxon>
        <taxon>Corynebacteriaceae</taxon>
        <taxon>Corynebacterium</taxon>
    </lineage>
</organism>
<feature type="domain" description="ER-bound oxygenase mpaB/mpaB'/Rubber oxygenase catalytic" evidence="2">
    <location>
        <begin position="166"/>
        <end position="313"/>
    </location>
</feature>
<feature type="compositionally biased region" description="Basic and acidic residues" evidence="1">
    <location>
        <begin position="382"/>
        <end position="391"/>
    </location>
</feature>
<evidence type="ECO:0000313" key="4">
    <source>
        <dbReference type="Proteomes" id="UP001204000"/>
    </source>
</evidence>
<evidence type="ECO:0000259" key="2">
    <source>
        <dbReference type="Pfam" id="PF09995"/>
    </source>
</evidence>
<gene>
    <name evidence="3" type="ORF">M5J20_10790</name>
</gene>
<keyword evidence="4" id="KW-1185">Reference proteome</keyword>
<accession>A0ABT1G3R2</accession>
<dbReference type="RefSeq" id="WP_253579475.1">
    <property type="nucleotide sequence ID" value="NZ_JAMFTQ010000021.1"/>
</dbReference>
<dbReference type="Pfam" id="PF09995">
    <property type="entry name" value="MPAB_Lcp_cat"/>
    <property type="match status" value="1"/>
</dbReference>
<comment type="caution">
    <text evidence="3">The sequence shown here is derived from an EMBL/GenBank/DDBJ whole genome shotgun (WGS) entry which is preliminary data.</text>
</comment>
<dbReference type="PANTHER" id="PTHR37539:SF1">
    <property type="entry name" value="ER-BOUND OXYGENASE MPAB_MPAB'_RUBBER OXYGENASE CATALYTIC DOMAIN-CONTAINING PROTEIN"/>
    <property type="match status" value="1"/>
</dbReference>
<sequence length="453" mass="51689">MSTARLNVKPMSDNPSRDFRYYWREGMDLRPTPPLPTEEPAWGVLRHTLFDDYHHVPDSWDDPDFDTDMTRLIDDHWWQDDELMMAVVDTFKRDRKKARADFQTALTEGIDKVENPEPELVALFEQLDTLPEWFDLESAERGRVAYYNVIPVAEEIAIAFSFYGTIMEDRTSAATAETNMFEFQPLKRSLETTKMLASIGLQDVFNRFSVGFQSAVNVRLIHAQANRGLGKMWGESHYNRFGCPVPSSAVSTGIGWFALVPLAADELFGRKHSEQEWNDLAMYWAYMLYIMGVEDEIIPKNAEDMRRQVDYLFAGAGDGNQFRTRMADTLFQAMELADPEMPYKSMGAVSLLTGREAVTEALKDTRWDSPKIDEYAAAARERGEQQAREAIEADAQPDAEERRRARAQEGMPPWMTRHKGILAAIERAELPVKPDYTGHDQVHEVGAVVPKGI</sequence>
<dbReference type="PANTHER" id="PTHR37539">
    <property type="entry name" value="SECRETED PROTEIN-RELATED"/>
    <property type="match status" value="1"/>
</dbReference>
<evidence type="ECO:0000313" key="3">
    <source>
        <dbReference type="EMBL" id="MCP1388660.1"/>
    </source>
</evidence>
<protein>
    <submittedName>
        <fullName evidence="3">Oxygenase MpaB family protein</fullName>
    </submittedName>
</protein>